<gene>
    <name evidence="3" type="ORF">H9L12_07800</name>
</gene>
<dbReference type="InterPro" id="IPR012336">
    <property type="entry name" value="Thioredoxin-like_fold"/>
</dbReference>
<organism evidence="3 4">
    <name type="scientific">Sphingomonas rhizophila</name>
    <dbReference type="NCBI Taxonomy" id="2071607"/>
    <lineage>
        <taxon>Bacteria</taxon>
        <taxon>Pseudomonadati</taxon>
        <taxon>Pseudomonadota</taxon>
        <taxon>Alphaproteobacteria</taxon>
        <taxon>Sphingomonadales</taxon>
        <taxon>Sphingomonadaceae</taxon>
        <taxon>Sphingomonas</taxon>
    </lineage>
</organism>
<reference evidence="3 4" key="1">
    <citation type="submission" date="2020-08" db="EMBL/GenBank/DDBJ databases">
        <title>Genome sequence of Sphingomonas rhizophila KACC 19189T.</title>
        <authorList>
            <person name="Hyun D.-W."/>
            <person name="Bae J.-W."/>
        </authorList>
    </citation>
    <scope>NUCLEOTIDE SEQUENCE [LARGE SCALE GENOMIC DNA]</scope>
    <source>
        <strain evidence="3 4">KACC 19189</strain>
    </source>
</reference>
<dbReference type="KEGG" id="srhi:H9L12_07800"/>
<dbReference type="RefSeq" id="WP_187541262.1">
    <property type="nucleotide sequence ID" value="NZ_CP060717.1"/>
</dbReference>
<dbReference type="Gene3D" id="3.40.30.10">
    <property type="entry name" value="Glutaredoxin"/>
    <property type="match status" value="1"/>
</dbReference>
<feature type="domain" description="Thioredoxin-like fold" evidence="2">
    <location>
        <begin position="55"/>
        <end position="240"/>
    </location>
</feature>
<feature type="chain" id="PRO_5028898763" evidence="1">
    <location>
        <begin position="22"/>
        <end position="248"/>
    </location>
</feature>
<evidence type="ECO:0000259" key="2">
    <source>
        <dbReference type="Pfam" id="PF13462"/>
    </source>
</evidence>
<dbReference type="SUPFAM" id="SSF52833">
    <property type="entry name" value="Thioredoxin-like"/>
    <property type="match status" value="1"/>
</dbReference>
<dbReference type="Proteomes" id="UP000515955">
    <property type="component" value="Chromosome"/>
</dbReference>
<dbReference type="PROSITE" id="PS51257">
    <property type="entry name" value="PROKAR_LIPOPROTEIN"/>
    <property type="match status" value="1"/>
</dbReference>
<keyword evidence="1" id="KW-0732">Signal</keyword>
<dbReference type="Pfam" id="PF13462">
    <property type="entry name" value="Thioredoxin_4"/>
    <property type="match status" value="1"/>
</dbReference>
<dbReference type="EMBL" id="CP060717">
    <property type="protein sequence ID" value="QNN64262.1"/>
    <property type="molecule type" value="Genomic_DNA"/>
</dbReference>
<dbReference type="InterPro" id="IPR036249">
    <property type="entry name" value="Thioredoxin-like_sf"/>
</dbReference>
<keyword evidence="4" id="KW-1185">Reference proteome</keyword>
<dbReference type="Gene3D" id="1.10.40.110">
    <property type="match status" value="1"/>
</dbReference>
<protein>
    <submittedName>
        <fullName evidence="3">Thioredoxin domain-containing protein</fullName>
    </submittedName>
</protein>
<proteinExistence type="predicted"/>
<sequence>MKFIASLSALALLAVGGCKQAPEPVAAPETTNTMTATIPPGGTWADVVNQTPANGYLMGNPDAKVKLIEIASLSCPFCKQFEENGVPQLVDKYVKTGQVSFEFRPYLIHGPIDVAANLIARCNGPAGFFPMARALYKDQAVWVGKVEAAPQAKLAEIQNLPPDRAFVAMADLAGLQAFAAARGLPRAKSAQCLADQQMVAAEVQTMNDVNTEFPEFKGTPSFVINGQLLPREASNWAGLEPLLQAALR</sequence>
<accession>A0A7G9S8T7</accession>
<dbReference type="AlphaFoldDB" id="A0A7G9S8T7"/>
<evidence type="ECO:0000313" key="4">
    <source>
        <dbReference type="Proteomes" id="UP000515955"/>
    </source>
</evidence>
<evidence type="ECO:0000256" key="1">
    <source>
        <dbReference type="SAM" id="SignalP"/>
    </source>
</evidence>
<evidence type="ECO:0000313" key="3">
    <source>
        <dbReference type="EMBL" id="QNN64262.1"/>
    </source>
</evidence>
<feature type="signal peptide" evidence="1">
    <location>
        <begin position="1"/>
        <end position="21"/>
    </location>
</feature>
<name>A0A7G9S8T7_9SPHN</name>